<dbReference type="Gene3D" id="1.10.730.10">
    <property type="entry name" value="Isoleucyl-tRNA Synthetase, Domain 1"/>
    <property type="match status" value="1"/>
</dbReference>
<dbReference type="InterPro" id="IPR003307">
    <property type="entry name" value="W2_domain"/>
</dbReference>
<evidence type="ECO:0000256" key="6">
    <source>
        <dbReference type="ARBA" id="ARBA00044144"/>
    </source>
</evidence>
<dbReference type="SMART" id="SM00515">
    <property type="entry name" value="eIF5C"/>
    <property type="match status" value="1"/>
</dbReference>
<dbReference type="Pfam" id="PF02020">
    <property type="entry name" value="W2"/>
    <property type="match status" value="1"/>
</dbReference>
<dbReference type="SUPFAM" id="SSF48371">
    <property type="entry name" value="ARM repeat"/>
    <property type="match status" value="1"/>
</dbReference>
<name>A0ABN7T3N6_OIKDI</name>
<evidence type="ECO:0000256" key="4">
    <source>
        <dbReference type="ARBA" id="ARBA00022540"/>
    </source>
</evidence>
<dbReference type="InterPro" id="IPR029044">
    <property type="entry name" value="Nucleotide-diphossugar_trans"/>
</dbReference>
<feature type="compositionally biased region" description="Basic and acidic residues" evidence="9">
    <location>
        <begin position="1109"/>
        <end position="1118"/>
    </location>
</feature>
<dbReference type="SUPFAM" id="SSF51161">
    <property type="entry name" value="Trimeric LpxA-like enzymes"/>
    <property type="match status" value="1"/>
</dbReference>
<evidence type="ECO:0000313" key="12">
    <source>
        <dbReference type="Proteomes" id="UP001158576"/>
    </source>
</evidence>
<comment type="similarity">
    <text evidence="2">Belongs to the eIF-2B gamma/epsilon subunits family.</text>
</comment>
<feature type="compositionally biased region" description="Acidic residues" evidence="9">
    <location>
        <begin position="1124"/>
        <end position="1136"/>
    </location>
</feature>
<feature type="domain" description="W2" evidence="10">
    <location>
        <begin position="1125"/>
        <end position="1290"/>
    </location>
</feature>
<dbReference type="EMBL" id="OU015567">
    <property type="protein sequence ID" value="CAG5112413.1"/>
    <property type="molecule type" value="Genomic_DNA"/>
</dbReference>
<evidence type="ECO:0000256" key="8">
    <source>
        <dbReference type="ARBA" id="ARBA00046432"/>
    </source>
</evidence>
<gene>
    <name evidence="11" type="ORF">OKIOD_LOCUS15395</name>
</gene>
<evidence type="ECO:0000256" key="3">
    <source>
        <dbReference type="ARBA" id="ARBA00022490"/>
    </source>
</evidence>
<comment type="subunit">
    <text evidence="8">Component of the translation initiation factor 2B (eIF2B) complex which is a heterodecamer of two sets of five different subunits: alpha, beta, gamma, delta and epsilon. Subunits alpha, beta and delta comprise a regulatory subcomplex and subunits epsilon and gamma comprise a catalytic subcomplex. Within the complex, the hexameric regulatory complex resides at the center, with the two heterodimeric catalytic subcomplexes bound on opposite sides.</text>
</comment>
<protein>
    <recommendedName>
        <fullName evidence="6">Translation initiation factor eIF2B subunit epsilon</fullName>
    </recommendedName>
    <alternativeName>
        <fullName evidence="7">eIF2B GDP-GTP exchange factor subunit epsilon</fullName>
    </alternativeName>
</protein>
<dbReference type="InterPro" id="IPR016024">
    <property type="entry name" value="ARM-type_fold"/>
</dbReference>
<keyword evidence="5" id="KW-0648">Protein biosynthesis</keyword>
<dbReference type="SUPFAM" id="SSF47323">
    <property type="entry name" value="Anticodon-binding domain of a subclass of class I aminoacyl-tRNA synthetases"/>
    <property type="match status" value="1"/>
</dbReference>
<dbReference type="Gene3D" id="3.90.550.10">
    <property type="entry name" value="Spore Coat Polysaccharide Biosynthesis Protein SpsA, Chain A"/>
    <property type="match status" value="1"/>
</dbReference>
<evidence type="ECO:0000313" key="11">
    <source>
        <dbReference type="EMBL" id="CAG5112413.1"/>
    </source>
</evidence>
<feature type="region of interest" description="Disordered" evidence="9">
    <location>
        <begin position="1108"/>
        <end position="1140"/>
    </location>
</feature>
<dbReference type="PROSITE" id="PS51363">
    <property type="entry name" value="W2"/>
    <property type="match status" value="1"/>
</dbReference>
<accession>A0ABN7T3N6</accession>
<organism evidence="11 12">
    <name type="scientific">Oikopleura dioica</name>
    <name type="common">Tunicate</name>
    <dbReference type="NCBI Taxonomy" id="34765"/>
    <lineage>
        <taxon>Eukaryota</taxon>
        <taxon>Metazoa</taxon>
        <taxon>Chordata</taxon>
        <taxon>Tunicata</taxon>
        <taxon>Appendicularia</taxon>
        <taxon>Copelata</taxon>
        <taxon>Oikopleuridae</taxon>
        <taxon>Oikopleura</taxon>
    </lineage>
</organism>
<dbReference type="Proteomes" id="UP001158576">
    <property type="component" value="Chromosome 2"/>
</dbReference>
<evidence type="ECO:0000256" key="9">
    <source>
        <dbReference type="SAM" id="MobiDB-lite"/>
    </source>
</evidence>
<evidence type="ECO:0000256" key="2">
    <source>
        <dbReference type="ARBA" id="ARBA00007878"/>
    </source>
</evidence>
<evidence type="ECO:0000259" key="10">
    <source>
        <dbReference type="PROSITE" id="PS51363"/>
    </source>
</evidence>
<dbReference type="Gene3D" id="2.160.10.10">
    <property type="entry name" value="Hexapeptide repeat proteins"/>
    <property type="match status" value="1"/>
</dbReference>
<dbReference type="Gene3D" id="1.25.40.180">
    <property type="match status" value="1"/>
</dbReference>
<evidence type="ECO:0000256" key="5">
    <source>
        <dbReference type="ARBA" id="ARBA00022917"/>
    </source>
</evidence>
<proteinExistence type="inferred from homology"/>
<dbReference type="PANTHER" id="PTHR45887">
    <property type="entry name" value="TRANSLATION INITIATION FACTOR EIF-2B SUBUNIT EPSILON"/>
    <property type="match status" value="1"/>
</dbReference>
<dbReference type="InterPro" id="IPR056764">
    <property type="entry name" value="LbH_EIF2B3/5"/>
</dbReference>
<dbReference type="InterPro" id="IPR051956">
    <property type="entry name" value="eIF2B_epsilon"/>
</dbReference>
<sequence>MFSIDGIPASFADHMKELCIEGVPEEPALNFEKVIRVFDDLNQKGFIKRKKRLHWVDSGNRRFTNPVSKKSTAQVLDGHGCRLQVYRYNYFLLDGDEAIQVLNIFPEEMLTEGFLKIHSKNVKCGHLIGRTLVNPAGRELQLIADDSLEITGDPVSVRDPNSIEPFCPYKSTISNEDSDFSGCQSVISPNLFKNKGQKKIRSGSTVRVLIRANVCVHKSPDGFLKIPNCSNLFFSDEFISASCIYDGNGIFSADPKVVDLTRILNSTERGTRDLAESDKTRTIKVINDNFEVLEDQKEICRWLMFSDVSNKFDEMDSNYKPIEPIEKLTKLQNQIRKVCKLIEKIHQNHGECSADSAHLGGLDKLFMARFVQMADNLHNSVEENNFDNFTNELANFWFKSISWRNKGYKDYAIPLMSKPNDASRAVFHQFASVVDNYLRFLRLILPSFADEMRAHLPMSVRKDDELFPVEKAKMVLEHLPVDYIEGSHEMARAVVSSVNNFVVLLESANKLEVNILEYGTAIGSAINEFPQIISKDATCKVKYTKLADHMFFEDMFSPYDGYLTSNEEACGNAFYLVINISGMEYLLPRQHNLIKKLNRNIEYAEMDLKTIRKRIATLEGTKRTETKAYKDCMKKHQKMIAVVICDDFDECFYPITLDGPKCLLPIANRPTLAYVLDNLVFRCKFQEILLVSNKYGNVIQKFVQSNYKVNNICKIEYLSSSEFESVGDIFRCFDRDNMVSKEQPFVLLSGSVVTNVNIRRVFDDFLRVTAANPNAVLHMALSKCSLSDDQSYFIAHDDGKKVLSFRSPGPPNQPFDVEAGIFKSKIRKRVQLRLDLRSAGFFICSPKTPSIFADPANLDLQSMNDFVKQTLDDEHMGIGTSEVFFSLIKEDEFGDVVTSLDRMKLITEAVFNRVISPFTPAYQFRAKQVSSYQTKKSENYRGERVRLSPTAIIEKRCVLGNGVEVGAGSFVTNSSIGDDCKIGDNVRIENCVIAPGAKIESSCVIKGSFFGKNVSIYEGSKIASRSVISHNVAMKIISEKPVILSCGDEEEVDDFADLTALSIDDVSFEGTIDGKEILIWAHDEDIDKADDLAKIDFESTAEQLWSGVKIEEEEKSHETNSLNSEDEEESDEESFDEEKQRQKNLVLFNNEVKESVTRCSRNSYAVEVPQIVRAIGLAIYGLSKEDEKFSIQKFQTHVKQLKDMLGNFLCPNENPNVKMQMEFLQFVNEEFDTTKLLTQKVLMVLYNTDLLDERVILHWNDKFEIKEELKENIVKFIEYLEEDDESSEEESD</sequence>
<keyword evidence="12" id="KW-1185">Reference proteome</keyword>
<dbReference type="Pfam" id="PF25084">
    <property type="entry name" value="LbH_EIF2B"/>
    <property type="match status" value="1"/>
</dbReference>
<dbReference type="InterPro" id="IPR011004">
    <property type="entry name" value="Trimer_LpxA-like_sf"/>
</dbReference>
<keyword evidence="3" id="KW-0963">Cytoplasm</keyword>
<comment type="subcellular location">
    <subcellularLocation>
        <location evidence="1">Cytoplasm</location>
        <location evidence="1">Cytosol</location>
    </subcellularLocation>
</comment>
<dbReference type="PANTHER" id="PTHR45887:SF1">
    <property type="entry name" value="TRANSLATION INITIATION FACTOR EIF-2B SUBUNIT EPSILON"/>
    <property type="match status" value="1"/>
</dbReference>
<evidence type="ECO:0000256" key="1">
    <source>
        <dbReference type="ARBA" id="ARBA00004514"/>
    </source>
</evidence>
<dbReference type="InterPro" id="IPR009080">
    <property type="entry name" value="tRNAsynth_Ia_anticodon-bd"/>
</dbReference>
<reference evidence="11 12" key="1">
    <citation type="submission" date="2021-04" db="EMBL/GenBank/DDBJ databases">
        <authorList>
            <person name="Bliznina A."/>
        </authorList>
    </citation>
    <scope>NUCLEOTIDE SEQUENCE [LARGE SCALE GENOMIC DNA]</scope>
</reference>
<keyword evidence="4" id="KW-0396">Initiation factor</keyword>
<dbReference type="SUPFAM" id="SSF53448">
    <property type="entry name" value="Nucleotide-diphospho-sugar transferases"/>
    <property type="match status" value="1"/>
</dbReference>
<evidence type="ECO:0000256" key="7">
    <source>
        <dbReference type="ARBA" id="ARBA00044345"/>
    </source>
</evidence>